<comment type="caution">
    <text evidence="14">The sequence shown here is derived from an EMBL/GenBank/DDBJ whole genome shotgun (WGS) entry which is preliminary data.</text>
</comment>
<evidence type="ECO:0000256" key="4">
    <source>
        <dbReference type="ARBA" id="ARBA00022679"/>
    </source>
</evidence>
<evidence type="ECO:0000256" key="6">
    <source>
        <dbReference type="ARBA" id="ARBA00022777"/>
    </source>
</evidence>
<name>A0AAD5JXC3_9FUNG</name>
<dbReference type="CDD" id="cd17546">
    <property type="entry name" value="REC_hyHK_CKI1_RcsC-like"/>
    <property type="match status" value="1"/>
</dbReference>
<feature type="domain" description="Protein kinase" evidence="11">
    <location>
        <begin position="1"/>
        <end position="315"/>
    </location>
</feature>
<dbReference type="InterPro" id="IPR036097">
    <property type="entry name" value="HisK_dim/P_sf"/>
</dbReference>
<dbReference type="GO" id="GO:0005524">
    <property type="term" value="F:ATP binding"/>
    <property type="evidence" value="ECO:0007669"/>
    <property type="project" value="UniProtKB-KW"/>
</dbReference>
<dbReference type="PROSITE" id="PS50011">
    <property type="entry name" value="PROTEIN_KINASE_DOM"/>
    <property type="match status" value="1"/>
</dbReference>
<dbReference type="SMART" id="SM00388">
    <property type="entry name" value="HisKA"/>
    <property type="match status" value="1"/>
</dbReference>
<dbReference type="SUPFAM" id="SSF52172">
    <property type="entry name" value="CheY-like"/>
    <property type="match status" value="1"/>
</dbReference>
<dbReference type="Gene3D" id="3.30.565.10">
    <property type="entry name" value="Histidine kinase-like ATPase, C-terminal domain"/>
    <property type="match status" value="1"/>
</dbReference>
<dbReference type="Proteomes" id="UP001209540">
    <property type="component" value="Unassembled WGS sequence"/>
</dbReference>
<feature type="region of interest" description="Disordered" evidence="10">
    <location>
        <begin position="378"/>
        <end position="397"/>
    </location>
</feature>
<sequence>MSISESSISITTGSTTLHNMFSGNLPYIKGYHFTKPPSSLTHYENVEVISGYRIKNKSLVVAKVSSSSLRLEREFYIMKKLYQYNEGPSYLVRPLEYLNFSSGLAVAVYTDDGQDYYCTKKNKNEPNQIRCNGFGMHRDLGTFLRFAIKCLSCLEYIHKHNVVHGEIRPSAFQWNGEEDGPVKLWNFDSGTKSLESFLTTENWRKTTNNRESVESLQSWLMYMSPEQTGRTTYAPDHRSDIYSLGVMFFTLLTGRNPFDGAPLEILHAILSRKLPLVHELQPEAPKILSHIIEKMTNKAPDNRYTSAHGVRHDLNECLNLLMSHKENPSVKFIPSFPLAQQDIASVFTLPKIIYGRDDVLQKMSYFIKRCAGLYQSSRTRSRTGKTPTILETNSSTEEGSVRSVNDITSDFSDTNSYLNGSGDDFIESGTSTSANSRIALNSNSKSSSVTIVGVYGPGGIGKSTLFTEIQPTARQNGYVAFSKFDSRNKVPYSALAKVLSHILQQILSESKDDIRLFYEHLKVSLGSLYSNIALMTDIIPELKTLLQLETTPEKATTNTNNDKNGNGPSPLSSSSSTYKNTEDMEARTRFHNVYVEIFRAITHWRMTTLFLDDLHQADEPSLELMESLITARVQLLIFMSYRDQEITKQFTDHVIGNKVADTHLICVEALGMNPLIDFICDTLHRPRETITPLAEIIYSRTRGNIFYATQLLQTLERKKLIFYDWKKNEWNFNLQEINDATMLDDNDTFDTQQLEFMVGRLRELPRAGRAILKWASFIGDSFTWNTVQNLILDYNDENGSHYENKTVVDDGYEYNYNNIERPKNSNKDFINLSRNRSNTKQKSFQRNANATPTISMPSSSDLISGLQAILQEGYIIPIGTNEFKWSHDRISHAASELANPTMHAKMHLKIAQYMMEDKEVDIFLVSDHLLKCVDLLLLMDNNQQYRQTLIDAGNKGRAFGAHRMAFAYYMCALQLGNLETQWVDDNEYITTLALHNNAAALSWTVAEYDKTQELLDIIFKHGRTPSDRIHAYRVQARYCFGMQKHAKGTETLYRCMDELSPDERSLLDTSEEGLFSLHNEVEALVETLGKDHLLQIPKCEDPSFIGLLGVMEELLTMAYWNERQFEMYYWACRILKLSFTHGPVGSTSTACIFAGLGYVVLCQKHAFAEKLGSIGVALVDKHGTIQEKGLAYCLYPSFLIWWKHHYREALNYYREGLRYSLAAGDRIFSAFNSSNACQLMFFNGHHTADTLQYAEERYEEIRSWSSSIDPNCLVVCVIRACKALQGQTYIDTPYVFDGDDGFLDGHFLTESCKQSSNPALLLNWYESFKLVPLVLYEHIDTALEVGYRCYRTFHGHPSHRHTRMMLFYFSLALIEKCRQDPSRKEEYLSQVRENQEHMHEYAVNSPINFAMYWILIEAELVGFNGSPPNISQASRLYEKALDQAREGDWNLELCIFHEYTGAFYYRNGFHNIAHCFIKKSINLYMGHGSYGKARHVSAKYSKLLVDLSDTKMEPHNAGVQTDTLPYYYGSHTPPNGWNSSVSIQPSDTTTIKDSSNTSPVISTTVNNNEPYTAESIPPVTTEQTLQCLDIVDMASILKSSHVISSEVRFDKLLVSMLDIIFENSGADCGAIILKEDKYGVCAYGCQNEPVATYDPPKPLDDAEKLVSSNIINHTIHTGESIFIYNVKKDTRFAVGPWFERTGEKSVICMPITHKFQTVGCLLIEGAVGVFTQHHVTVLSLLCQQMGISTTNASLFKSVQRATMANVRMIEMQRRALEEAQRSKEAAIRATRLREMFLANMSHEIRTPFAGFYGMITLLADTELDPEQRDLVKTAKESCEMLLRLIDDLLNFSKLQAGKVSLDLSKVVIEDVIADVVEMLIAMAIKKRLNVTYEIAPDVPSVVIADENRLRHILYRIIINLLGNAIKFTDEGEIKIRCSVEKESMSPNHNANENGVSLLFEVIDSGIGISDEQRKSLFVPFSQVDGSTTRKYGGTGLGLSICLHGKPKSIHDKLLSGLSEQINGVRILVADKYPSTVTLVQHLLPGSIVDGVCSIQELFKCNVTDYQVVIIGLYLSLDPEFITRIGQFKKCLQRAQCILVMHYPTGEMGEMLMDNKHWNNNEQAMKAITDQITEKEAQHSSNKTKRDYDNIIKEENGNHHIVVRISVPLRRKTLLRTLTDVLQHTKMSPSIHPANISSGRQQTLSLRRLPMTPNKGFGKKKSRDPNEVIITPEEREQFSKMHILIAEDNPVAQKLLCKQLTTRFGFQVTCVNDGLEAIEVWTNQPQNHFVMAFFDHHMPKCDGVEATKRIRKIETEEKRKPIPISALTADIQGSTRKLCIDAGMNGFLTKPTNHNALAEILRRYCSNESAAQES</sequence>
<organism evidence="14 15">
    <name type="scientific">Phascolomyces articulosus</name>
    <dbReference type="NCBI Taxonomy" id="60185"/>
    <lineage>
        <taxon>Eukaryota</taxon>
        <taxon>Fungi</taxon>
        <taxon>Fungi incertae sedis</taxon>
        <taxon>Mucoromycota</taxon>
        <taxon>Mucoromycotina</taxon>
        <taxon>Mucoromycetes</taxon>
        <taxon>Mucorales</taxon>
        <taxon>Lichtheimiaceae</taxon>
        <taxon>Phascolomyces</taxon>
    </lineage>
</organism>
<comment type="catalytic activity">
    <reaction evidence="1">
        <text>ATP + protein L-histidine = ADP + protein N-phospho-L-histidine.</text>
        <dbReference type="EC" id="2.7.13.3"/>
    </reaction>
</comment>
<dbReference type="Pfam" id="PF13185">
    <property type="entry name" value="GAF_2"/>
    <property type="match status" value="1"/>
</dbReference>
<evidence type="ECO:0000256" key="10">
    <source>
        <dbReference type="SAM" id="MobiDB-lite"/>
    </source>
</evidence>
<dbReference type="EC" id="2.7.13.3" evidence="2"/>
<reference evidence="14" key="2">
    <citation type="submission" date="2023-02" db="EMBL/GenBank/DDBJ databases">
        <authorList>
            <consortium name="DOE Joint Genome Institute"/>
            <person name="Mondo S.J."/>
            <person name="Chang Y."/>
            <person name="Wang Y."/>
            <person name="Ahrendt S."/>
            <person name="Andreopoulos W."/>
            <person name="Barry K."/>
            <person name="Beard J."/>
            <person name="Benny G.L."/>
            <person name="Blankenship S."/>
            <person name="Bonito G."/>
            <person name="Cuomo C."/>
            <person name="Desiro A."/>
            <person name="Gervers K.A."/>
            <person name="Hundley H."/>
            <person name="Kuo A."/>
            <person name="LaButti K."/>
            <person name="Lang B.F."/>
            <person name="Lipzen A."/>
            <person name="O'Donnell K."/>
            <person name="Pangilinan J."/>
            <person name="Reynolds N."/>
            <person name="Sandor L."/>
            <person name="Smith M.W."/>
            <person name="Tsang A."/>
            <person name="Grigoriev I.V."/>
            <person name="Stajich J.E."/>
            <person name="Spatafora J.W."/>
        </authorList>
    </citation>
    <scope>NUCLEOTIDE SEQUENCE</scope>
    <source>
        <strain evidence="14">RSA 2281</strain>
    </source>
</reference>
<feature type="domain" description="Histidine kinase" evidence="12">
    <location>
        <begin position="1799"/>
        <end position="2001"/>
    </location>
</feature>
<dbReference type="InterPro" id="IPR011009">
    <property type="entry name" value="Kinase-like_dom_sf"/>
</dbReference>
<dbReference type="InterPro" id="IPR036890">
    <property type="entry name" value="HATPase_C_sf"/>
</dbReference>
<dbReference type="Pfam" id="PF13191">
    <property type="entry name" value="AAA_16"/>
    <property type="match status" value="1"/>
</dbReference>
<dbReference type="Gene3D" id="3.40.50.2300">
    <property type="match status" value="1"/>
</dbReference>
<dbReference type="Pfam" id="PF02518">
    <property type="entry name" value="HATPase_c"/>
    <property type="match status" value="1"/>
</dbReference>
<feature type="region of interest" description="Disordered" evidence="10">
    <location>
        <begin position="553"/>
        <end position="580"/>
    </location>
</feature>
<keyword evidence="5" id="KW-0547">Nucleotide-binding</keyword>
<evidence type="ECO:0000313" key="14">
    <source>
        <dbReference type="EMBL" id="KAI9245237.1"/>
    </source>
</evidence>
<keyword evidence="4" id="KW-0808">Transferase</keyword>
<evidence type="ECO:0000256" key="2">
    <source>
        <dbReference type="ARBA" id="ARBA00012438"/>
    </source>
</evidence>
<evidence type="ECO:0000256" key="9">
    <source>
        <dbReference type="PROSITE-ProRule" id="PRU00169"/>
    </source>
</evidence>
<dbReference type="SUPFAM" id="SSF47384">
    <property type="entry name" value="Homodimeric domain of signal transducing histidine kinase"/>
    <property type="match status" value="1"/>
</dbReference>
<dbReference type="Gene3D" id="1.10.287.130">
    <property type="match status" value="1"/>
</dbReference>
<dbReference type="EMBL" id="JAIXMP010000053">
    <property type="protein sequence ID" value="KAI9245237.1"/>
    <property type="molecule type" value="Genomic_DNA"/>
</dbReference>
<dbReference type="Gene3D" id="3.30.450.40">
    <property type="match status" value="1"/>
</dbReference>
<dbReference type="SMART" id="SM00220">
    <property type="entry name" value="S_TKc"/>
    <property type="match status" value="1"/>
</dbReference>
<dbReference type="SMART" id="SM00387">
    <property type="entry name" value="HATPase_c"/>
    <property type="match status" value="1"/>
</dbReference>
<dbReference type="InterPro" id="IPR001789">
    <property type="entry name" value="Sig_transdc_resp-reg_receiver"/>
</dbReference>
<dbReference type="InterPro" id="IPR005467">
    <property type="entry name" value="His_kinase_dom"/>
</dbReference>
<protein>
    <recommendedName>
        <fullName evidence="2">histidine kinase</fullName>
        <ecNumber evidence="2">2.7.13.3</ecNumber>
    </recommendedName>
</protein>
<dbReference type="InterPro" id="IPR029016">
    <property type="entry name" value="GAF-like_dom_sf"/>
</dbReference>
<evidence type="ECO:0000256" key="8">
    <source>
        <dbReference type="ARBA" id="ARBA00023012"/>
    </source>
</evidence>
<keyword evidence="7" id="KW-0067">ATP-binding</keyword>
<evidence type="ECO:0000256" key="5">
    <source>
        <dbReference type="ARBA" id="ARBA00022741"/>
    </source>
</evidence>
<dbReference type="SUPFAM" id="SSF55781">
    <property type="entry name" value="GAF domain-like"/>
    <property type="match status" value="1"/>
</dbReference>
<evidence type="ECO:0000259" key="12">
    <source>
        <dbReference type="PROSITE" id="PS50109"/>
    </source>
</evidence>
<dbReference type="FunFam" id="1.10.287.130:FF:000002">
    <property type="entry name" value="Two-component osmosensing histidine kinase"/>
    <property type="match status" value="1"/>
</dbReference>
<dbReference type="SUPFAM" id="SSF56112">
    <property type="entry name" value="Protein kinase-like (PK-like)"/>
    <property type="match status" value="1"/>
</dbReference>
<dbReference type="SUPFAM" id="SSF55874">
    <property type="entry name" value="ATPase domain of HSP90 chaperone/DNA topoisomerase II/histidine kinase"/>
    <property type="match status" value="1"/>
</dbReference>
<dbReference type="PANTHER" id="PTHR45339">
    <property type="entry name" value="HYBRID SIGNAL TRANSDUCTION HISTIDINE KINASE J"/>
    <property type="match status" value="1"/>
</dbReference>
<keyword evidence="3 9" id="KW-0597">Phosphoprotein</keyword>
<evidence type="ECO:0000256" key="3">
    <source>
        <dbReference type="ARBA" id="ARBA00022553"/>
    </source>
</evidence>
<feature type="modified residue" description="4-aspartylphosphate" evidence="9">
    <location>
        <position position="2294"/>
    </location>
</feature>
<keyword evidence="15" id="KW-1185">Reference proteome</keyword>
<dbReference type="InterPro" id="IPR003018">
    <property type="entry name" value="GAF"/>
</dbReference>
<dbReference type="Pfam" id="PF00512">
    <property type="entry name" value="HisKA"/>
    <property type="match status" value="1"/>
</dbReference>
<dbReference type="InterPro" id="IPR041664">
    <property type="entry name" value="AAA_16"/>
</dbReference>
<evidence type="ECO:0000256" key="1">
    <source>
        <dbReference type="ARBA" id="ARBA00000085"/>
    </source>
</evidence>
<reference evidence="14" key="1">
    <citation type="journal article" date="2022" name="IScience">
        <title>Evolution of zygomycete secretomes and the origins of terrestrial fungal ecologies.</title>
        <authorList>
            <person name="Chang Y."/>
            <person name="Wang Y."/>
            <person name="Mondo S."/>
            <person name="Ahrendt S."/>
            <person name="Andreopoulos W."/>
            <person name="Barry K."/>
            <person name="Beard J."/>
            <person name="Benny G.L."/>
            <person name="Blankenship S."/>
            <person name="Bonito G."/>
            <person name="Cuomo C."/>
            <person name="Desiro A."/>
            <person name="Gervers K.A."/>
            <person name="Hundley H."/>
            <person name="Kuo A."/>
            <person name="LaButti K."/>
            <person name="Lang B.F."/>
            <person name="Lipzen A."/>
            <person name="O'Donnell K."/>
            <person name="Pangilinan J."/>
            <person name="Reynolds N."/>
            <person name="Sandor L."/>
            <person name="Smith M.E."/>
            <person name="Tsang A."/>
            <person name="Grigoriev I.V."/>
            <person name="Stajich J.E."/>
            <person name="Spatafora J.W."/>
        </authorList>
    </citation>
    <scope>NUCLEOTIDE SEQUENCE</scope>
    <source>
        <strain evidence="14">RSA 2281</strain>
    </source>
</reference>
<feature type="domain" description="Response regulatory" evidence="13">
    <location>
        <begin position="2241"/>
        <end position="2364"/>
    </location>
</feature>
<proteinExistence type="predicted"/>
<dbReference type="GO" id="GO:0000155">
    <property type="term" value="F:phosphorelay sensor kinase activity"/>
    <property type="evidence" value="ECO:0007669"/>
    <property type="project" value="InterPro"/>
</dbReference>
<dbReference type="InterPro" id="IPR027417">
    <property type="entry name" value="P-loop_NTPase"/>
</dbReference>
<dbReference type="SMART" id="SM00448">
    <property type="entry name" value="REC"/>
    <property type="match status" value="1"/>
</dbReference>
<dbReference type="PROSITE" id="PS50110">
    <property type="entry name" value="RESPONSE_REGULATORY"/>
    <property type="match status" value="1"/>
</dbReference>
<evidence type="ECO:0000256" key="7">
    <source>
        <dbReference type="ARBA" id="ARBA00022840"/>
    </source>
</evidence>
<dbReference type="Pfam" id="PF00069">
    <property type="entry name" value="Pkinase"/>
    <property type="match status" value="1"/>
</dbReference>
<dbReference type="PANTHER" id="PTHR45339:SF5">
    <property type="entry name" value="HISTIDINE KINASE"/>
    <property type="match status" value="1"/>
</dbReference>
<evidence type="ECO:0000259" key="11">
    <source>
        <dbReference type="PROSITE" id="PS50011"/>
    </source>
</evidence>
<dbReference type="SMART" id="SM00065">
    <property type="entry name" value="GAF"/>
    <property type="match status" value="1"/>
</dbReference>
<dbReference type="CDD" id="cd00082">
    <property type="entry name" value="HisKA"/>
    <property type="match status" value="1"/>
</dbReference>
<dbReference type="PROSITE" id="PS50109">
    <property type="entry name" value="HIS_KIN"/>
    <property type="match status" value="1"/>
</dbReference>
<dbReference type="InterPro" id="IPR003661">
    <property type="entry name" value="HisK_dim/P_dom"/>
</dbReference>
<dbReference type="CDD" id="cd16922">
    <property type="entry name" value="HATPase_EvgS-ArcB-TorS-like"/>
    <property type="match status" value="1"/>
</dbReference>
<evidence type="ECO:0000259" key="13">
    <source>
        <dbReference type="PROSITE" id="PS50110"/>
    </source>
</evidence>
<dbReference type="SUPFAM" id="SSF52540">
    <property type="entry name" value="P-loop containing nucleoside triphosphate hydrolases"/>
    <property type="match status" value="1"/>
</dbReference>
<dbReference type="InterPro" id="IPR011006">
    <property type="entry name" value="CheY-like_superfamily"/>
</dbReference>
<evidence type="ECO:0000313" key="15">
    <source>
        <dbReference type="Proteomes" id="UP001209540"/>
    </source>
</evidence>
<keyword evidence="6" id="KW-0418">Kinase</keyword>
<dbReference type="InterPro" id="IPR003594">
    <property type="entry name" value="HATPase_dom"/>
</dbReference>
<accession>A0AAD5JXC3</accession>
<dbReference type="InterPro" id="IPR000719">
    <property type="entry name" value="Prot_kinase_dom"/>
</dbReference>
<dbReference type="Pfam" id="PF00072">
    <property type="entry name" value="Response_reg"/>
    <property type="match status" value="1"/>
</dbReference>
<keyword evidence="8" id="KW-0902">Two-component regulatory system</keyword>
<gene>
    <name evidence="14" type="ORF">BDA99DRAFT_290142</name>
</gene>
<dbReference type="Gene3D" id="1.10.510.10">
    <property type="entry name" value="Transferase(Phosphotransferase) domain 1"/>
    <property type="match status" value="1"/>
</dbReference>